<evidence type="ECO:0000256" key="1">
    <source>
        <dbReference type="ARBA" id="ARBA00006515"/>
    </source>
</evidence>
<keyword evidence="6" id="KW-1185">Reference proteome</keyword>
<keyword evidence="3" id="KW-0560">Oxidoreductase</keyword>
<dbReference type="EMBL" id="JBFTWV010000108">
    <property type="protein sequence ID" value="KAL2786868.1"/>
    <property type="molecule type" value="Genomic_DNA"/>
</dbReference>
<dbReference type="Pfam" id="PF00248">
    <property type="entry name" value="Aldo_ket_red"/>
    <property type="match status" value="1"/>
</dbReference>
<dbReference type="InterPro" id="IPR005399">
    <property type="entry name" value="K_chnl_volt-dep_bsu_KCNAB-rel"/>
</dbReference>
<gene>
    <name evidence="5" type="ORF">BJX66DRAFT_20426</name>
</gene>
<comment type="caution">
    <text evidence="5">The sequence shown here is derived from an EMBL/GenBank/DDBJ whole genome shotgun (WGS) entry which is preliminary data.</text>
</comment>
<evidence type="ECO:0000256" key="2">
    <source>
        <dbReference type="ARBA" id="ARBA00022857"/>
    </source>
</evidence>
<evidence type="ECO:0000313" key="6">
    <source>
        <dbReference type="Proteomes" id="UP001610563"/>
    </source>
</evidence>
<proteinExistence type="inferred from homology"/>
<dbReference type="PANTHER" id="PTHR43150">
    <property type="entry name" value="HYPERKINETIC, ISOFORM M"/>
    <property type="match status" value="1"/>
</dbReference>
<keyword evidence="2" id="KW-0521">NADP</keyword>
<dbReference type="PANTHER" id="PTHR43150:SF6">
    <property type="entry name" value="VIC POTASSIUM ION CHANNEL, BETA SUBUNIT (EUROFUNG)"/>
    <property type="match status" value="1"/>
</dbReference>
<dbReference type="SUPFAM" id="SSF51430">
    <property type="entry name" value="NAD(P)-linked oxidoreductase"/>
    <property type="match status" value="1"/>
</dbReference>
<feature type="domain" description="NADP-dependent oxidoreductase" evidence="4">
    <location>
        <begin position="23"/>
        <end position="334"/>
    </location>
</feature>
<dbReference type="InterPro" id="IPR036812">
    <property type="entry name" value="NAD(P)_OxRdtase_dom_sf"/>
</dbReference>
<dbReference type="InterPro" id="IPR023210">
    <property type="entry name" value="NADP_OxRdtase_dom"/>
</dbReference>
<dbReference type="PRINTS" id="PR01577">
    <property type="entry name" value="KCNABCHANNEL"/>
</dbReference>
<evidence type="ECO:0000256" key="3">
    <source>
        <dbReference type="ARBA" id="ARBA00023002"/>
    </source>
</evidence>
<organism evidence="5 6">
    <name type="scientific">Aspergillus keveii</name>
    <dbReference type="NCBI Taxonomy" id="714993"/>
    <lineage>
        <taxon>Eukaryota</taxon>
        <taxon>Fungi</taxon>
        <taxon>Dikarya</taxon>
        <taxon>Ascomycota</taxon>
        <taxon>Pezizomycotina</taxon>
        <taxon>Eurotiomycetes</taxon>
        <taxon>Eurotiomycetidae</taxon>
        <taxon>Eurotiales</taxon>
        <taxon>Aspergillaceae</taxon>
        <taxon>Aspergillus</taxon>
        <taxon>Aspergillus subgen. Nidulantes</taxon>
    </lineage>
</organism>
<protein>
    <submittedName>
        <fullName evidence="5">NADP-dependent oxidoreductase domain-containing protein</fullName>
    </submittedName>
</protein>
<reference evidence="5 6" key="1">
    <citation type="submission" date="2024-07" db="EMBL/GenBank/DDBJ databases">
        <title>Section-level genome sequencing and comparative genomics of Aspergillus sections Usti and Cavernicolus.</title>
        <authorList>
            <consortium name="Lawrence Berkeley National Laboratory"/>
            <person name="Nybo J.L."/>
            <person name="Vesth T.C."/>
            <person name="Theobald S."/>
            <person name="Frisvad J.C."/>
            <person name="Larsen T.O."/>
            <person name="Kjaerboelling I."/>
            <person name="Rothschild-Mancinelli K."/>
            <person name="Lyhne E.K."/>
            <person name="Kogle M.E."/>
            <person name="Barry K."/>
            <person name="Clum A."/>
            <person name="Na H."/>
            <person name="Ledsgaard L."/>
            <person name="Lin J."/>
            <person name="Lipzen A."/>
            <person name="Kuo A."/>
            <person name="Riley R."/>
            <person name="Mondo S."/>
            <person name="Labutti K."/>
            <person name="Haridas S."/>
            <person name="Pangalinan J."/>
            <person name="Salamov A.A."/>
            <person name="Simmons B.A."/>
            <person name="Magnuson J.K."/>
            <person name="Chen J."/>
            <person name="Drula E."/>
            <person name="Henrissat B."/>
            <person name="Wiebenga A."/>
            <person name="Lubbers R.J."/>
            <person name="Gomes A.C."/>
            <person name="Makela M.R."/>
            <person name="Stajich J."/>
            <person name="Grigoriev I.V."/>
            <person name="Mortensen U.H."/>
            <person name="De Vries R.P."/>
            <person name="Baker S.E."/>
            <person name="Andersen M.R."/>
        </authorList>
    </citation>
    <scope>NUCLEOTIDE SEQUENCE [LARGE SCALE GENOMIC DNA]</scope>
    <source>
        <strain evidence="5 6">CBS 209.92</strain>
    </source>
</reference>
<evidence type="ECO:0000313" key="5">
    <source>
        <dbReference type="EMBL" id="KAL2786868.1"/>
    </source>
</evidence>
<name>A0ABR4FV78_9EURO</name>
<sequence length="342" mass="38227">MPDKFPDMQYRTLGFTGLKISVIGFGGWRTSHGGLEDKDTAFECIKWAYDLGVNFFDTVEGHPAALSETFLGQAIKRFRWKQTDLVISTKIFQGSVGPPNNNNNNNNNNKSSARKHILEGMEDSLRRLDLPYVDIAYAHPPDFNTPMEEIVRAFNHLINTGKTIYWGTYDWSLTEITDAVDTAERLHLVGPAAHQPEYSLLAHIRVAREYTPMYGVDGYGLTTHSPLRKGILTGKYNIVTSPPPGSRLAESRAKFIEEYRKTFGDEAWEKDAAKVDKLREIAKDLGVSVAQLSIAWTLLNEDVSCVITGASRADQVMESIRSLDVLPKFTDDIKGQIQAVIG</sequence>
<dbReference type="Gene3D" id="3.20.20.100">
    <property type="entry name" value="NADP-dependent oxidoreductase domain"/>
    <property type="match status" value="1"/>
</dbReference>
<comment type="similarity">
    <text evidence="1">Belongs to the shaker potassium channel beta subunit family.</text>
</comment>
<evidence type="ECO:0000259" key="4">
    <source>
        <dbReference type="Pfam" id="PF00248"/>
    </source>
</evidence>
<accession>A0ABR4FV78</accession>
<dbReference type="Proteomes" id="UP001610563">
    <property type="component" value="Unassembled WGS sequence"/>
</dbReference>